<dbReference type="InterPro" id="IPR011009">
    <property type="entry name" value="Kinase-like_dom_sf"/>
</dbReference>
<dbReference type="Proteomes" id="UP000887540">
    <property type="component" value="Unplaced"/>
</dbReference>
<feature type="compositionally biased region" description="Low complexity" evidence="1">
    <location>
        <begin position="518"/>
        <end position="536"/>
    </location>
</feature>
<dbReference type="GO" id="GO:0005524">
    <property type="term" value="F:ATP binding"/>
    <property type="evidence" value="ECO:0007669"/>
    <property type="project" value="InterPro"/>
</dbReference>
<accession>A0A914DES6</accession>
<dbReference type="AlphaFoldDB" id="A0A914DES6"/>
<protein>
    <submittedName>
        <fullName evidence="4">Protein kinase domain-containing protein</fullName>
    </submittedName>
</protein>
<feature type="region of interest" description="Disordered" evidence="1">
    <location>
        <begin position="512"/>
        <end position="536"/>
    </location>
</feature>
<dbReference type="SUPFAM" id="SSF56112">
    <property type="entry name" value="Protein kinase-like (PK-like)"/>
    <property type="match status" value="1"/>
</dbReference>
<dbReference type="PANTHER" id="PTHR22961">
    <property type="entry name" value="SER/THR PROTEIN KINASE-TRB"/>
    <property type="match status" value="1"/>
</dbReference>
<dbReference type="WBParaSite" id="ACRNAN_scaffold2522.g18547.t1">
    <property type="protein sequence ID" value="ACRNAN_scaffold2522.g18547.t1"/>
    <property type="gene ID" value="ACRNAN_scaffold2522.g18547"/>
</dbReference>
<dbReference type="GO" id="GO:0005634">
    <property type="term" value="C:nucleus"/>
    <property type="evidence" value="ECO:0007669"/>
    <property type="project" value="TreeGrafter"/>
</dbReference>
<dbReference type="PANTHER" id="PTHR22961:SF13">
    <property type="entry name" value="TRIBBLES"/>
    <property type="match status" value="1"/>
</dbReference>
<dbReference type="InterPro" id="IPR000719">
    <property type="entry name" value="Prot_kinase_dom"/>
</dbReference>
<dbReference type="GO" id="GO:0031434">
    <property type="term" value="F:mitogen-activated protein kinase kinase binding"/>
    <property type="evidence" value="ECO:0007669"/>
    <property type="project" value="TreeGrafter"/>
</dbReference>
<dbReference type="InterPro" id="IPR024104">
    <property type="entry name" value="Tribbles/Ser_Thr_kinase_40"/>
</dbReference>
<name>A0A914DES6_9BILA</name>
<evidence type="ECO:0000313" key="4">
    <source>
        <dbReference type="WBParaSite" id="ACRNAN_scaffold2522.g18547.t1"/>
    </source>
</evidence>
<dbReference type="Pfam" id="PF00069">
    <property type="entry name" value="Pkinase"/>
    <property type="match status" value="1"/>
</dbReference>
<evidence type="ECO:0000313" key="3">
    <source>
        <dbReference type="Proteomes" id="UP000887540"/>
    </source>
</evidence>
<dbReference type="PROSITE" id="PS50011">
    <property type="entry name" value="PROTEIN_KINASE_DOM"/>
    <property type="match status" value="1"/>
</dbReference>
<organism evidence="3 4">
    <name type="scientific">Acrobeloides nanus</name>
    <dbReference type="NCBI Taxonomy" id="290746"/>
    <lineage>
        <taxon>Eukaryota</taxon>
        <taxon>Metazoa</taxon>
        <taxon>Ecdysozoa</taxon>
        <taxon>Nematoda</taxon>
        <taxon>Chromadorea</taxon>
        <taxon>Rhabditida</taxon>
        <taxon>Tylenchina</taxon>
        <taxon>Cephalobomorpha</taxon>
        <taxon>Cephaloboidea</taxon>
        <taxon>Cephalobidae</taxon>
        <taxon>Acrobeloides</taxon>
    </lineage>
</organism>
<keyword evidence="3" id="KW-1185">Reference proteome</keyword>
<reference evidence="4" key="1">
    <citation type="submission" date="2022-11" db="UniProtKB">
        <authorList>
            <consortium name="WormBaseParasite"/>
        </authorList>
    </citation>
    <scope>IDENTIFICATION</scope>
</reference>
<dbReference type="GO" id="GO:0032436">
    <property type="term" value="P:positive regulation of proteasomal ubiquitin-dependent protein catabolic process"/>
    <property type="evidence" value="ECO:0007669"/>
    <property type="project" value="TreeGrafter"/>
</dbReference>
<evidence type="ECO:0000256" key="1">
    <source>
        <dbReference type="SAM" id="MobiDB-lite"/>
    </source>
</evidence>
<evidence type="ECO:0000259" key="2">
    <source>
        <dbReference type="PROSITE" id="PS50011"/>
    </source>
</evidence>
<proteinExistence type="predicted"/>
<dbReference type="GO" id="GO:0004672">
    <property type="term" value="F:protein kinase activity"/>
    <property type="evidence" value="ECO:0007669"/>
    <property type="project" value="InterPro"/>
</dbReference>
<dbReference type="Gene3D" id="1.10.510.10">
    <property type="entry name" value="Transferase(Phosphotransferase) domain 1"/>
    <property type="match status" value="1"/>
</dbReference>
<dbReference type="SMART" id="SM00220">
    <property type="entry name" value="S_TKc"/>
    <property type="match status" value="1"/>
</dbReference>
<sequence>MSPNEYFPGIVVFFSSTLFPIVKCEENFEMTPTIRREMMKGMNIQREERLVRNFARLVCCIGESKKRCIVPSKANVDRTFSAMSSSEVPSTCADNTLYENSLPVCSSLTRSKSQLLNQPQNATRKRRAINVTRINLANMSGQQRASGAQGLTGVFGSQDSLNSANGISDDDSNCDSPLDDANEKRLRLNSQSSSQYSSDDGYEQIAELECSQGSASARSHPTTNGNTTIGNGAYEIVGGGRDCKAVHRDTKAIMQCQILKPEEFKIFVMVNERIKHAESMYHQSEFRQLKELIIPEGTVSIRGENGLWYILMPDHQGSLHSYVQSRKAVFTERQAQPIFKQIVELVEFCHQISIYLRDFKLRKFVFVDEKKYKIRLNSVLDLFVAPNLGEDAMSDRCVCPAYVAPEILDMKLKTYAAKTADVWGLGVLMFILLTGHYPFFDSNPRAFFRRIKARRFSYPLSDSISHPARWLLYSLLRQNPCDRPSATELLHSLWLRTDPESLPDDEKTIRVLSSSQPTNSSIQNSQTLTSSSSQPSLATIATPMTRVFLATPISAETSLGTRVLPTPDLMTDIDQTVPSMVPMSAPVVAKDTAGESLRVEGNVFLANIMFSASVSDSQAHLSSHI</sequence>
<feature type="domain" description="Protein kinase" evidence="2">
    <location>
        <begin position="223"/>
        <end position="495"/>
    </location>
</feature>